<evidence type="ECO:0000313" key="6">
    <source>
        <dbReference type="RefSeq" id="XP_022094511.1"/>
    </source>
</evidence>
<feature type="active site" description="Proton acceptor" evidence="3">
    <location>
        <position position="60"/>
    </location>
</feature>
<dbReference type="Gene3D" id="3.10.490.10">
    <property type="entry name" value="Gamma-glutamyl cyclotransferase-like"/>
    <property type="match status" value="1"/>
</dbReference>
<dbReference type="InterPro" id="IPR017939">
    <property type="entry name" value="G-Glutamylcylcotransferase"/>
</dbReference>
<dbReference type="PANTHER" id="PTHR12935">
    <property type="entry name" value="GAMMA-GLUTAMYLCYCLOTRANSFERASE"/>
    <property type="match status" value="1"/>
</dbReference>
<reference evidence="6" key="1">
    <citation type="submission" date="2025-08" db="UniProtKB">
        <authorList>
            <consortium name="RefSeq"/>
        </authorList>
    </citation>
    <scope>IDENTIFICATION</scope>
</reference>
<organism evidence="5 6">
    <name type="scientific">Acanthaster planci</name>
    <name type="common">Crown-of-thorns starfish</name>
    <dbReference type="NCBI Taxonomy" id="133434"/>
    <lineage>
        <taxon>Eukaryota</taxon>
        <taxon>Metazoa</taxon>
        <taxon>Echinodermata</taxon>
        <taxon>Eleutherozoa</taxon>
        <taxon>Asterozoa</taxon>
        <taxon>Asteroidea</taxon>
        <taxon>Valvatacea</taxon>
        <taxon>Valvatida</taxon>
        <taxon>Acanthasteridae</taxon>
        <taxon>Acanthaster</taxon>
    </lineage>
</organism>
<evidence type="ECO:0000256" key="2">
    <source>
        <dbReference type="ARBA" id="ARBA00023239"/>
    </source>
</evidence>
<evidence type="ECO:0000256" key="1">
    <source>
        <dbReference type="ARBA" id="ARBA00012346"/>
    </source>
</evidence>
<protein>
    <recommendedName>
        <fullName evidence="1">gamma-glutamylcyclotransferase</fullName>
        <ecNumber evidence="1">4.3.2.9</ecNumber>
    </recommendedName>
</protein>
<dbReference type="InterPro" id="IPR013024">
    <property type="entry name" value="GGCT-like"/>
</dbReference>
<dbReference type="GeneID" id="110981324"/>
<dbReference type="Pfam" id="PF13772">
    <property type="entry name" value="AIG2_2"/>
    <property type="match status" value="1"/>
</dbReference>
<dbReference type="KEGG" id="aplc:110981324"/>
<feature type="binding site" evidence="4">
    <location>
        <position position="105"/>
    </location>
    <ligand>
        <name>substrate</name>
    </ligand>
</feature>
<accession>A0A8B7YT30</accession>
<dbReference type="Proteomes" id="UP000694845">
    <property type="component" value="Unplaced"/>
</dbReference>
<dbReference type="SUPFAM" id="SSF110857">
    <property type="entry name" value="Gamma-glutamyl cyclotransferase-like"/>
    <property type="match status" value="1"/>
</dbReference>
<gene>
    <name evidence="6" type="primary">LOC110981324</name>
</gene>
<dbReference type="PANTHER" id="PTHR12935:SF0">
    <property type="entry name" value="GAMMA-GLUTAMYLCYCLOTRANSFERASE"/>
    <property type="match status" value="1"/>
</dbReference>
<dbReference type="AlphaFoldDB" id="A0A8B7YT30"/>
<evidence type="ECO:0000256" key="4">
    <source>
        <dbReference type="PIRSR" id="PIRSR617939-2"/>
    </source>
</evidence>
<name>A0A8B7YT30_ACAPL</name>
<dbReference type="OrthoDB" id="2924818at2759"/>
<evidence type="ECO:0000256" key="3">
    <source>
        <dbReference type="PIRSR" id="PIRSR617939-1"/>
    </source>
</evidence>
<dbReference type="OMA" id="LEFGHHR"/>
<proteinExistence type="predicted"/>
<evidence type="ECO:0000313" key="5">
    <source>
        <dbReference type="Proteomes" id="UP000694845"/>
    </source>
</evidence>
<dbReference type="GO" id="GO:0003839">
    <property type="term" value="F:gamma-glutamylcyclotransferase activity"/>
    <property type="evidence" value="ECO:0007669"/>
    <property type="project" value="UniProtKB-EC"/>
</dbReference>
<dbReference type="InterPro" id="IPR036568">
    <property type="entry name" value="GGCT-like_sf"/>
</dbReference>
<sequence length="152" mass="17394">MASQLGKNNYRLRFAEHPGWPTDFVWKGAMATIDQSKGQSVWGAVLKINESDLPRLYEQETVNQGFYRCLDPVTITPLEQAQDVLQCFTLQMVDPIFDKKPSPHYLKVILAGARQKRLPGDYQKYLADIDHNGYDGSLPLFDKIMTNVHLEH</sequence>
<dbReference type="RefSeq" id="XP_022094511.1">
    <property type="nucleotide sequence ID" value="XM_022238819.1"/>
</dbReference>
<keyword evidence="5" id="KW-1185">Reference proteome</keyword>
<dbReference type="EC" id="4.3.2.9" evidence="1"/>
<dbReference type="CDD" id="cd06661">
    <property type="entry name" value="GGCT_like"/>
    <property type="match status" value="1"/>
</dbReference>
<keyword evidence="2" id="KW-0456">Lyase</keyword>